<dbReference type="FunFam" id="3.80.10.10:FF:000111">
    <property type="entry name" value="LRR receptor-like serine/threonine-protein kinase ERECTA"/>
    <property type="match status" value="1"/>
</dbReference>
<dbReference type="InterPro" id="IPR055414">
    <property type="entry name" value="LRR_R13L4/SHOC2-like"/>
</dbReference>
<dbReference type="AlphaFoldDB" id="A0A835DUC3"/>
<evidence type="ECO:0000256" key="12">
    <source>
        <dbReference type="SAM" id="Phobius"/>
    </source>
</evidence>
<dbReference type="InterPro" id="IPR001611">
    <property type="entry name" value="Leu-rich_rpt"/>
</dbReference>
<reference evidence="15 16" key="1">
    <citation type="submission" date="2020-04" db="EMBL/GenBank/DDBJ databases">
        <title>Plant Genome Project.</title>
        <authorList>
            <person name="Zhang R.-G."/>
        </authorList>
    </citation>
    <scope>NUCLEOTIDE SEQUENCE [LARGE SCALE GENOMIC DNA]</scope>
    <source>
        <strain evidence="15">YNK0</strain>
        <tissue evidence="15">Leaf</tissue>
    </source>
</reference>
<name>A0A835DUC3_TETSI</name>
<dbReference type="FunFam" id="3.80.10.10:FF:000095">
    <property type="entry name" value="LRR receptor-like serine/threonine-protein kinase GSO1"/>
    <property type="match status" value="1"/>
</dbReference>
<keyword evidence="5 12" id="KW-0812">Transmembrane</keyword>
<dbReference type="OMA" id="TGHINWI"/>
<evidence type="ECO:0000256" key="7">
    <source>
        <dbReference type="ARBA" id="ARBA00022737"/>
    </source>
</evidence>
<feature type="transmembrane region" description="Helical" evidence="12">
    <location>
        <begin position="982"/>
        <end position="1004"/>
    </location>
</feature>
<evidence type="ECO:0000256" key="8">
    <source>
        <dbReference type="ARBA" id="ARBA00022989"/>
    </source>
</evidence>
<evidence type="ECO:0000256" key="4">
    <source>
        <dbReference type="ARBA" id="ARBA00022614"/>
    </source>
</evidence>
<gene>
    <name evidence="15" type="ORF">HHK36_000971</name>
</gene>
<evidence type="ECO:0000256" key="10">
    <source>
        <dbReference type="ARBA" id="ARBA00023170"/>
    </source>
</evidence>
<dbReference type="Proteomes" id="UP000655225">
    <property type="component" value="Unassembled WGS sequence"/>
</dbReference>
<keyword evidence="6" id="KW-0732">Signal</keyword>
<feature type="domain" description="Leucine-rich repeat-containing N-terminal plant-type" evidence="13">
    <location>
        <begin position="102"/>
        <end position="139"/>
    </location>
</feature>
<evidence type="ECO:0000256" key="11">
    <source>
        <dbReference type="ARBA" id="ARBA00023180"/>
    </source>
</evidence>
<accession>A0A835DUC3</accession>
<evidence type="ECO:0000259" key="13">
    <source>
        <dbReference type="Pfam" id="PF08263"/>
    </source>
</evidence>
<comment type="similarity">
    <text evidence="2">Belongs to the RLP family.</text>
</comment>
<keyword evidence="8 12" id="KW-1133">Transmembrane helix</keyword>
<keyword evidence="10" id="KW-0675">Receptor</keyword>
<evidence type="ECO:0000313" key="15">
    <source>
        <dbReference type="EMBL" id="KAF8412999.1"/>
    </source>
</evidence>
<proteinExistence type="inferred from homology"/>
<dbReference type="Pfam" id="PF00560">
    <property type="entry name" value="LRR_1"/>
    <property type="match status" value="10"/>
</dbReference>
<dbReference type="InterPro" id="IPR003591">
    <property type="entry name" value="Leu-rich_rpt_typical-subtyp"/>
</dbReference>
<evidence type="ECO:0000256" key="6">
    <source>
        <dbReference type="ARBA" id="ARBA00022729"/>
    </source>
</evidence>
<evidence type="ECO:0000256" key="1">
    <source>
        <dbReference type="ARBA" id="ARBA00004251"/>
    </source>
</evidence>
<dbReference type="FunFam" id="3.80.10.10:FF:000383">
    <property type="entry name" value="Leucine-rich repeat receptor protein kinase EMS1"/>
    <property type="match status" value="1"/>
</dbReference>
<dbReference type="InterPro" id="IPR032675">
    <property type="entry name" value="LRR_dom_sf"/>
</dbReference>
<dbReference type="InterPro" id="IPR046956">
    <property type="entry name" value="RLP23-like"/>
</dbReference>
<dbReference type="PANTHER" id="PTHR48063">
    <property type="entry name" value="LRR RECEPTOR-LIKE KINASE"/>
    <property type="match status" value="1"/>
</dbReference>
<dbReference type="OrthoDB" id="1055097at2759"/>
<evidence type="ECO:0000256" key="9">
    <source>
        <dbReference type="ARBA" id="ARBA00023136"/>
    </source>
</evidence>
<comment type="caution">
    <text evidence="15">The sequence shown here is derived from an EMBL/GenBank/DDBJ whole genome shotgun (WGS) entry which is preliminary data.</text>
</comment>
<evidence type="ECO:0000259" key="14">
    <source>
        <dbReference type="Pfam" id="PF23598"/>
    </source>
</evidence>
<organism evidence="15 16">
    <name type="scientific">Tetracentron sinense</name>
    <name type="common">Spur-leaf</name>
    <dbReference type="NCBI Taxonomy" id="13715"/>
    <lineage>
        <taxon>Eukaryota</taxon>
        <taxon>Viridiplantae</taxon>
        <taxon>Streptophyta</taxon>
        <taxon>Embryophyta</taxon>
        <taxon>Tracheophyta</taxon>
        <taxon>Spermatophyta</taxon>
        <taxon>Magnoliopsida</taxon>
        <taxon>Trochodendrales</taxon>
        <taxon>Trochodendraceae</taxon>
        <taxon>Tetracentron</taxon>
    </lineage>
</organism>
<dbReference type="SMART" id="SM00369">
    <property type="entry name" value="LRR_TYP"/>
    <property type="match status" value="6"/>
</dbReference>
<keyword evidence="9 12" id="KW-0472">Membrane</keyword>
<dbReference type="FunFam" id="3.80.10.10:FF:000649">
    <property type="entry name" value="Leucine Rich Repeat family protein"/>
    <property type="match status" value="1"/>
</dbReference>
<evidence type="ECO:0000256" key="3">
    <source>
        <dbReference type="ARBA" id="ARBA00022475"/>
    </source>
</evidence>
<evidence type="ECO:0000256" key="2">
    <source>
        <dbReference type="ARBA" id="ARBA00009592"/>
    </source>
</evidence>
<dbReference type="InterPro" id="IPR013210">
    <property type="entry name" value="LRR_N_plant-typ"/>
</dbReference>
<dbReference type="GO" id="GO:0005886">
    <property type="term" value="C:plasma membrane"/>
    <property type="evidence" value="ECO:0007669"/>
    <property type="project" value="UniProtKB-SubCell"/>
</dbReference>
<dbReference type="SUPFAM" id="SSF52058">
    <property type="entry name" value="L domain-like"/>
    <property type="match status" value="3"/>
</dbReference>
<dbReference type="PANTHER" id="PTHR48063:SF98">
    <property type="entry name" value="LRR RECEPTOR-LIKE SERINE_THREONINE-PROTEIN KINASE FLS2"/>
    <property type="match status" value="1"/>
</dbReference>
<keyword evidence="7" id="KW-0677">Repeat</keyword>
<keyword evidence="4" id="KW-0433">Leucine-rich repeat</keyword>
<feature type="domain" description="Disease resistance R13L4/SHOC-2-like LRR" evidence="14">
    <location>
        <begin position="417"/>
        <end position="561"/>
    </location>
</feature>
<evidence type="ECO:0000313" key="16">
    <source>
        <dbReference type="Proteomes" id="UP000655225"/>
    </source>
</evidence>
<dbReference type="Pfam" id="PF23598">
    <property type="entry name" value="LRR_14"/>
    <property type="match status" value="1"/>
</dbReference>
<dbReference type="FunFam" id="3.80.10.10:FF:001347">
    <property type="entry name" value="LRR receptor-like serine/threonine-protein kinase GSO2"/>
    <property type="match status" value="1"/>
</dbReference>
<feature type="transmembrane region" description="Helical" evidence="12">
    <location>
        <begin position="66"/>
        <end position="90"/>
    </location>
</feature>
<protein>
    <recommendedName>
        <fullName evidence="17">Leucine-rich repeat-containing N-terminal plant-type domain-containing protein</fullName>
    </recommendedName>
</protein>
<keyword evidence="16" id="KW-1185">Reference proteome</keyword>
<dbReference type="EMBL" id="JABCRI010000001">
    <property type="protein sequence ID" value="KAF8412999.1"/>
    <property type="molecule type" value="Genomic_DNA"/>
</dbReference>
<evidence type="ECO:0008006" key="17">
    <source>
        <dbReference type="Google" id="ProtNLM"/>
    </source>
</evidence>
<dbReference type="Gene3D" id="3.80.10.10">
    <property type="entry name" value="Ribonuclease Inhibitor"/>
    <property type="match status" value="5"/>
</dbReference>
<dbReference type="Pfam" id="PF08263">
    <property type="entry name" value="LRRNT_2"/>
    <property type="match status" value="1"/>
</dbReference>
<comment type="subcellular location">
    <subcellularLocation>
        <location evidence="1">Cell membrane</location>
        <topology evidence="1">Single-pass type I membrane protein</topology>
    </subcellularLocation>
</comment>
<keyword evidence="3" id="KW-1003">Cell membrane</keyword>
<evidence type="ECO:0000256" key="5">
    <source>
        <dbReference type="ARBA" id="ARBA00022692"/>
    </source>
</evidence>
<sequence>MAKALVVRDSDGNTVVALPPFTISDAKVIDRWYATFLYDIKALQRLIPLPEPAIAMAGFIALKLTFGVFPCFVALLLSLFLSIVAFNFSLCSGDPNVVCIERERQALLTFKKDLKDPSNRLSSWDGDEDCCTWRGVGCNNITGHVVQLHLDNPISNSTLYDLLTGEDEAFNARSKLSGDVINPSLLELKHLNYLDLSFNDFGGIPIPDFFGSLRGLRYLNLTEARFGGRIPYQLGNLSSLRYLSLRRDYYDLYADDLGWISHLSSLEYLDMSYVDLRKAVDWLQVVNMLPSLAELHLSYCRLPNISPSLGYVNFTSLVVLDLSENFRNYTIPNWLFNLSTSLLHLDLRENSLRGQIPNAIGNFKSLQFLDLSGNRHMEGRIPSSLWNLCNLRELYMSEINFRGEIGFVGNLSGCFGKNLESLDLSLTQLTGHINWIGRLKSLKHLALDVNSLYGPIPSSIKNMASLEDLSLSYNKLNGTLPQSLWQLSHLKVLLINSNLLGGIITETHFAKLSKLNQLDMSSNSFEFKVNSSWIPPFQLVYIGMGSCILGPRFPSWIRTQRSIYYLDFSKARISDTVPTWFWNLASRIFILNLSDNQIQGNISNIMLKSETVDLSSNCFKGRLPRLSPNVKVLRLSKNLISGPLSPLLCEKMDEQKNLEILDLSENLFSGELPQCWMYLQSLTLLNLGSNNLSGKIPSSMGSLISLSSLHLRNNSFSGDLPLSLQNCSLAFIDLGENKLSGNIPSWMGEKTTYLLVLRLRSNEFSGNIPPQICHCTSLLVLDLAQNSLSGAIPQCLDNISMMASTQIFEDDPFDVIYNYGSYEENLILLTKGTELEYKQNLKFVRSIDLSGNNLSGIIPSEIFSLSALNILNLSRNHLEGKIPEKIGVMTSLESLDLSRNNISGEIPQNMSILTFLSHLDLSYNNFSGRIPLSTQLQGFSELSYIGNPKLCGAPLLTNCTRNEVFGGATSVGDNEEVSEMTWFYLGMGSGCVVGFWGIYGVLLFKKTWRFVIVVVNKCKHHRFHQDLWGVPDPNDKGLSRKHIIEGTKVSIKRLHVDYVAHIIEGTKVSIKRLHVDYVAIAWILRLRSRR</sequence>
<keyword evidence="11" id="KW-0325">Glycoprotein</keyword>